<keyword evidence="2" id="KW-1185">Reference proteome</keyword>
<dbReference type="SUPFAM" id="SSF54637">
    <property type="entry name" value="Thioesterase/thiol ester dehydrase-isomerase"/>
    <property type="match status" value="1"/>
</dbReference>
<dbReference type="Gene3D" id="3.10.129.10">
    <property type="entry name" value="Hotdog Thioesterase"/>
    <property type="match status" value="1"/>
</dbReference>
<dbReference type="Proteomes" id="UP000183974">
    <property type="component" value="Unassembled WGS sequence"/>
</dbReference>
<dbReference type="STRING" id="337701.SAMN05444398_12817"/>
<dbReference type="EMBL" id="FRBR01000028">
    <property type="protein sequence ID" value="SHM64851.1"/>
    <property type="molecule type" value="Genomic_DNA"/>
</dbReference>
<proteinExistence type="predicted"/>
<dbReference type="InterPro" id="IPR029069">
    <property type="entry name" value="HotDog_dom_sf"/>
</dbReference>
<evidence type="ECO:0000313" key="1">
    <source>
        <dbReference type="EMBL" id="SHM64851.1"/>
    </source>
</evidence>
<dbReference type="AlphaFoldDB" id="A0A1M7KHS5"/>
<evidence type="ECO:0000313" key="2">
    <source>
        <dbReference type="Proteomes" id="UP000183974"/>
    </source>
</evidence>
<accession>A0A1M7KHS5</accession>
<organism evidence="1 2">
    <name type="scientific">Roseovarius pacificus</name>
    <dbReference type="NCBI Taxonomy" id="337701"/>
    <lineage>
        <taxon>Bacteria</taxon>
        <taxon>Pseudomonadati</taxon>
        <taxon>Pseudomonadota</taxon>
        <taxon>Alphaproteobacteria</taxon>
        <taxon>Rhodobacterales</taxon>
        <taxon>Roseobacteraceae</taxon>
        <taxon>Roseovarius</taxon>
    </lineage>
</organism>
<reference evidence="1 2" key="1">
    <citation type="submission" date="2016-11" db="EMBL/GenBank/DDBJ databases">
        <authorList>
            <person name="Jaros S."/>
            <person name="Januszkiewicz K."/>
            <person name="Wedrychowicz H."/>
        </authorList>
    </citation>
    <scope>NUCLEOTIDE SEQUENCE [LARGE SCALE GENOMIC DNA]</scope>
    <source>
        <strain evidence="1 2">DSM 29589</strain>
    </source>
</reference>
<name>A0A1M7KHS5_9RHOB</name>
<sequence length="139" mass="15100">MTIKAATDVWTFADFRPGQSFGEMSIILDASRLAKWEAIYGGGSEPVVPSRPLPRGMLVTCMMEAYLGLIQPRPPGNIHAGQSLDFGSGHVRLGDTVTMTATCRDKTERKGRGWVTFALTVTRGADTLLSGDVRSVWAR</sequence>
<dbReference type="CDD" id="cd03441">
    <property type="entry name" value="R_hydratase_like"/>
    <property type="match status" value="1"/>
</dbReference>
<protein>
    <submittedName>
        <fullName evidence="1">Acyl dehydratase</fullName>
    </submittedName>
</protein>
<gene>
    <name evidence="1" type="ORF">SAMN05444398_12817</name>
</gene>
<dbReference type="RefSeq" id="WP_073038053.1">
    <property type="nucleotide sequence ID" value="NZ_BMLR01000026.1"/>
</dbReference>
<dbReference type="OrthoDB" id="8114072at2"/>